<dbReference type="Proteomes" id="UP000256661">
    <property type="component" value="Unassembled WGS sequence"/>
</dbReference>
<evidence type="ECO:0000313" key="2">
    <source>
        <dbReference type="EMBL" id="REE99550.1"/>
    </source>
</evidence>
<dbReference type="InterPro" id="IPR045998">
    <property type="entry name" value="DUF5954"/>
</dbReference>
<evidence type="ECO:0008006" key="4">
    <source>
        <dbReference type="Google" id="ProtNLM"/>
    </source>
</evidence>
<evidence type="ECO:0000313" key="3">
    <source>
        <dbReference type="Proteomes" id="UP000256661"/>
    </source>
</evidence>
<feature type="region of interest" description="Disordered" evidence="1">
    <location>
        <begin position="288"/>
        <end position="307"/>
    </location>
</feature>
<feature type="region of interest" description="Disordered" evidence="1">
    <location>
        <begin position="125"/>
        <end position="156"/>
    </location>
</feature>
<sequence length="307" mass="33206">MTIGDGDAGGRLFPEDLDAVDPVSAVMLADARRSLTAYPDLVVAGPLFAGAEQVPGGWQVLCPTDPTPRGARELLAAHLRNRGAMGGPGAREFGRAALRLEEDSLDELTVLARRFRIVRIEQLMRTGADGPEPPRPTDNDPRRSRPGPRTRPRPLDFIADPAMDADGAADILTAELLCQYLDEAARIGSEPGEPFLAPVQLSPMFTVAERTGELWRPGARLYGLPQEARDSLATYFRHVVPAVEQPDAVELAEYAEAADLMVDRHRRNGIVAAGRRFRVIRVERMALVGPDGPETPRPGDGETPGTA</sequence>
<gene>
    <name evidence="2" type="ORF">DFJ69_5063</name>
</gene>
<dbReference type="Pfam" id="PF19379">
    <property type="entry name" value="DUF5954"/>
    <property type="match status" value="1"/>
</dbReference>
<evidence type="ECO:0000256" key="1">
    <source>
        <dbReference type="SAM" id="MobiDB-lite"/>
    </source>
</evidence>
<dbReference type="RefSeq" id="WP_147312406.1">
    <property type="nucleotide sequence ID" value="NZ_QTTT01000001.1"/>
</dbReference>
<dbReference type="AlphaFoldDB" id="A0A3D9SYF5"/>
<proteinExistence type="predicted"/>
<name>A0A3D9SYF5_9ACTN</name>
<organism evidence="2 3">
    <name type="scientific">Thermomonospora umbrina</name>
    <dbReference type="NCBI Taxonomy" id="111806"/>
    <lineage>
        <taxon>Bacteria</taxon>
        <taxon>Bacillati</taxon>
        <taxon>Actinomycetota</taxon>
        <taxon>Actinomycetes</taxon>
        <taxon>Streptosporangiales</taxon>
        <taxon>Thermomonosporaceae</taxon>
        <taxon>Thermomonospora</taxon>
    </lineage>
</organism>
<dbReference type="OrthoDB" id="3450280at2"/>
<keyword evidence="3" id="KW-1185">Reference proteome</keyword>
<dbReference type="EMBL" id="QTTT01000001">
    <property type="protein sequence ID" value="REE99550.1"/>
    <property type="molecule type" value="Genomic_DNA"/>
</dbReference>
<comment type="caution">
    <text evidence="2">The sequence shown here is derived from an EMBL/GenBank/DDBJ whole genome shotgun (WGS) entry which is preliminary data.</text>
</comment>
<reference evidence="2 3" key="1">
    <citation type="submission" date="2018-08" db="EMBL/GenBank/DDBJ databases">
        <title>Sequencing the genomes of 1000 actinobacteria strains.</title>
        <authorList>
            <person name="Klenk H.-P."/>
        </authorList>
    </citation>
    <scope>NUCLEOTIDE SEQUENCE [LARGE SCALE GENOMIC DNA]</scope>
    <source>
        <strain evidence="2 3">DSM 43927</strain>
    </source>
</reference>
<protein>
    <recommendedName>
        <fullName evidence="4">PE-PGRS family protein</fullName>
    </recommendedName>
</protein>
<accession>A0A3D9SYF5</accession>